<dbReference type="PANTHER" id="PTHR12696">
    <property type="entry name" value="TIP120"/>
    <property type="match status" value="1"/>
</dbReference>
<dbReference type="InterPro" id="IPR011989">
    <property type="entry name" value="ARM-like"/>
</dbReference>
<evidence type="ECO:0000256" key="2">
    <source>
        <dbReference type="ARBA" id="ARBA00022737"/>
    </source>
</evidence>
<dbReference type="RefSeq" id="XP_001730160.1">
    <property type="nucleotide sequence ID" value="XM_001730108.1"/>
</dbReference>
<comment type="caution">
    <text evidence="5">The sequence shown here is derived from an EMBL/GenBank/DDBJ whole genome shotgun (WGS) entry which is preliminary data.</text>
</comment>
<dbReference type="GO" id="GO:0010265">
    <property type="term" value="P:SCF complex assembly"/>
    <property type="evidence" value="ECO:0007669"/>
    <property type="project" value="InterPro"/>
</dbReference>
<reference evidence="5 6" key="1">
    <citation type="journal article" date="2007" name="Proc. Natl. Acad. Sci. U.S.A.">
        <title>Dandruff-associated Malassezia genomes reveal convergent and divergent virulence traits shared with plant and human fungal pathogens.</title>
        <authorList>
            <person name="Xu J."/>
            <person name="Saunders C.W."/>
            <person name="Hu P."/>
            <person name="Grant R.A."/>
            <person name="Boekhout T."/>
            <person name="Kuramae E.E."/>
            <person name="Kronstad J.W."/>
            <person name="Deangelis Y.M."/>
            <person name="Reeder N.L."/>
            <person name="Johnstone K.R."/>
            <person name="Leland M."/>
            <person name="Fieno A.M."/>
            <person name="Begley W.M."/>
            <person name="Sun Y."/>
            <person name="Lacey M.P."/>
            <person name="Chaudhary T."/>
            <person name="Keough T."/>
            <person name="Chu L."/>
            <person name="Sears R."/>
            <person name="Yuan B."/>
            <person name="Dawson T.L.Jr."/>
        </authorList>
    </citation>
    <scope>NUCLEOTIDE SEQUENCE [LARGE SCALE GENOMIC DNA]</scope>
    <source>
        <strain evidence="6">ATCC MYA-4612 / CBS 7966</strain>
    </source>
</reference>
<dbReference type="InterPro" id="IPR039852">
    <property type="entry name" value="CAND1/CAND2"/>
</dbReference>
<dbReference type="InParanoid" id="A8Q4H4"/>
<dbReference type="Pfam" id="PF08623">
    <property type="entry name" value="TIP120"/>
    <property type="match status" value="1"/>
</dbReference>
<dbReference type="Gene3D" id="1.25.10.10">
    <property type="entry name" value="Leucine-rich Repeat Variant"/>
    <property type="match status" value="1"/>
</dbReference>
<comment type="similarity">
    <text evidence="1">Belongs to the CAND family.</text>
</comment>
<dbReference type="EMBL" id="AAYY01000009">
    <property type="protein sequence ID" value="EDP42946.1"/>
    <property type="molecule type" value="Genomic_DNA"/>
</dbReference>
<organism evidence="5 6">
    <name type="scientific">Malassezia globosa (strain ATCC MYA-4612 / CBS 7966)</name>
    <name type="common">Dandruff-associated fungus</name>
    <dbReference type="NCBI Taxonomy" id="425265"/>
    <lineage>
        <taxon>Eukaryota</taxon>
        <taxon>Fungi</taxon>
        <taxon>Dikarya</taxon>
        <taxon>Basidiomycota</taxon>
        <taxon>Ustilaginomycotina</taxon>
        <taxon>Malasseziomycetes</taxon>
        <taxon>Malasseziales</taxon>
        <taxon>Malasseziaceae</taxon>
        <taxon>Malassezia</taxon>
    </lineage>
</organism>
<dbReference type="OrthoDB" id="6260732at2759"/>
<dbReference type="STRING" id="425265.A8Q4H4"/>
<proteinExistence type="inferred from homology"/>
<dbReference type="AlphaFoldDB" id="A8Q4H4"/>
<keyword evidence="2" id="KW-0677">Repeat</keyword>
<evidence type="ECO:0000313" key="6">
    <source>
        <dbReference type="Proteomes" id="UP000008837"/>
    </source>
</evidence>
<dbReference type="VEuPathDB" id="FungiDB:MGL_2542"/>
<keyword evidence="3" id="KW-0833">Ubl conjugation pathway</keyword>
<name>A8Q4H4_MALGO</name>
<evidence type="ECO:0000313" key="5">
    <source>
        <dbReference type="EMBL" id="EDP42946.1"/>
    </source>
</evidence>
<dbReference type="InterPro" id="IPR016024">
    <property type="entry name" value="ARM-type_fold"/>
</dbReference>
<evidence type="ECO:0000256" key="3">
    <source>
        <dbReference type="ARBA" id="ARBA00022786"/>
    </source>
</evidence>
<evidence type="ECO:0000256" key="1">
    <source>
        <dbReference type="ARBA" id="ARBA00007657"/>
    </source>
</evidence>
<dbReference type="KEGG" id="mgl:MGL_2542"/>
<dbReference type="Proteomes" id="UP000008837">
    <property type="component" value="Unassembled WGS sequence"/>
</dbReference>
<sequence length="1060" mass="114821">MAQISGVGDKMASLADEVVQLIIPSLVEQIESPIEGLQTNALDVLNDVLVHAGTFVSSHAPLEQAVADILLSKLSSGRASLVRRGIQGLSFLSQVCRIHTYDAILERGLAGLQPPFLSEAVAVQLLGVLARETPQRLRPHKTKYTHGLISALERANQKEEADEFRESCLVSLQSLARMAGAEPECMKGALETALSMLQYDPNAMDAMDEDDIGDDLELDDDDMLDTFSDDDDLSWRVRRAASRLLGTLFEENPQEMVPSASRVTAALVERLKEREETVRLEALGALKSVLIAAPEAFRSHTSIVEALCTWRGAAAQVAALDALDKFVSSFGMALSQGENALNLALCAVEDETKTHSKGRCIAGLALLRQLCVCVPTVVLPHAVRVATALAESSQLSHHHTALEGLEASTQFLWHVGPRVPQQAELLCDAVCTRLERSDTDASVRDAALVALDAALCSTGAQLTDRLPRALALIYARLTHEVTRARCVQVVHDVMTCRSLQTCAPTKDFARQCLAPLSDLARQRDTATSSLRALHSVAVLLQNEAQPTLLNILSRELPAVNSPMLPPTLELAELAVQCDPSVAHTVVDNVLPGLLKQLSDVPPPALEALHSLLTSLASAEDSLAPALVTALEHAWELHCSDRAAQVPLVYAQCLGAAAAASDSISTVLARVQALLKEQSTTAQTLALYALGVLGQKGLLTGWPHAQHVFKTVLNLHLHGRAFALGGMILSNASFASPVIEKLAGGEADAARILCEALSLASETQTRDLAPMMWPYLQSAILAEHAPDACAECIARIVVVDTKRLGELAQLVQAPQVPMRVMGLVAVRTLLSLDRQNAADDEMNKYSGKFFERLGDPELPVRRAAMMVLHAAVNSRTTLMLKHASLVLPFLYDATVVREDLKRKVLMGPFTVIQDDGLDLRKNALETLFTFVDTCIDCLQLRDVMDCVLRALSDDDSVKLLGCLMLMRLADLEYMDLTPYLDAITPKLQAILTRKVRDNATKQEVEKASEITHAVLRVLTRLAPLAPLSPSFTELLAQTRASPHGEAWLRLMADRSTEGARP</sequence>
<accession>A8Q4H4</accession>
<feature type="domain" description="TATA-binding protein interacting (TIP20)" evidence="4">
    <location>
        <begin position="878"/>
        <end position="1020"/>
    </location>
</feature>
<keyword evidence="6" id="KW-1185">Reference proteome</keyword>
<protein>
    <recommendedName>
        <fullName evidence="4">TATA-binding protein interacting (TIP20) domain-containing protein</fullName>
    </recommendedName>
</protein>
<dbReference type="InterPro" id="IPR013932">
    <property type="entry name" value="TATA-bd_TIP120"/>
</dbReference>
<dbReference type="SUPFAM" id="SSF48371">
    <property type="entry name" value="ARM repeat"/>
    <property type="match status" value="1"/>
</dbReference>
<dbReference type="GeneID" id="5854467"/>
<dbReference type="OMA" id="AYIPHFQ"/>
<gene>
    <name evidence="5" type="ORF">MGL_2542</name>
</gene>
<dbReference type="FunCoup" id="A8Q4H4">
    <property type="interactions" value="530"/>
</dbReference>
<evidence type="ECO:0000259" key="4">
    <source>
        <dbReference type="Pfam" id="PF08623"/>
    </source>
</evidence>